<reference evidence="1" key="2">
    <citation type="submission" date="2013-05" db="EMBL/GenBank/DDBJ databases">
        <authorList>
            <person name="Carter J.-M."/>
            <person name="Baker S.C."/>
            <person name="Pink R."/>
            <person name="Carter D.R.F."/>
            <person name="Collins A."/>
            <person name="Tomlin J."/>
            <person name="Gibbs M."/>
            <person name="Breuker C.J."/>
        </authorList>
    </citation>
    <scope>NUCLEOTIDE SEQUENCE</scope>
    <source>
        <tissue evidence="1">Ovary</tissue>
    </source>
</reference>
<evidence type="ECO:0000313" key="1">
    <source>
        <dbReference type="EMBL" id="JAA87643.1"/>
    </source>
</evidence>
<sequence length="70" mass="8100">MYHVFMSDYCHCSGLFHVITATVQHGVPAYLIRTKSHFRPVQILFHRTIIKFHISLRAFPTGDLKKIGCL</sequence>
<reference evidence="1" key="1">
    <citation type="journal article" date="2013" name="BMC Genomics">
        <title>Unscrambling butterfly oogenesis.</title>
        <authorList>
            <person name="Carter J.M."/>
            <person name="Baker S.C."/>
            <person name="Pink R."/>
            <person name="Carter D.R."/>
            <person name="Collins A."/>
            <person name="Tomlin J."/>
            <person name="Gibbs M."/>
            <person name="Breuker C.J."/>
        </authorList>
    </citation>
    <scope>NUCLEOTIDE SEQUENCE</scope>
    <source>
        <tissue evidence="1">Ovary</tissue>
    </source>
</reference>
<proteinExistence type="predicted"/>
<name>S4PDK1_9NEOP</name>
<dbReference type="EMBL" id="GAIX01004917">
    <property type="protein sequence ID" value="JAA87643.1"/>
    <property type="molecule type" value="Transcribed_RNA"/>
</dbReference>
<accession>S4PDK1</accession>
<dbReference type="AlphaFoldDB" id="S4PDK1"/>
<protein>
    <submittedName>
        <fullName evidence="1">Uncharacterized protein</fullName>
    </submittedName>
</protein>
<organism evidence="1">
    <name type="scientific">Pararge aegeria</name>
    <name type="common">speckled wood butterfly</name>
    <dbReference type="NCBI Taxonomy" id="116150"/>
    <lineage>
        <taxon>Eukaryota</taxon>
        <taxon>Metazoa</taxon>
        <taxon>Ecdysozoa</taxon>
        <taxon>Arthropoda</taxon>
        <taxon>Hexapoda</taxon>
        <taxon>Insecta</taxon>
        <taxon>Pterygota</taxon>
        <taxon>Neoptera</taxon>
        <taxon>Endopterygota</taxon>
        <taxon>Lepidoptera</taxon>
        <taxon>Glossata</taxon>
        <taxon>Ditrysia</taxon>
        <taxon>Papilionoidea</taxon>
        <taxon>Nymphalidae</taxon>
        <taxon>Satyrinae</taxon>
        <taxon>Satyrini</taxon>
        <taxon>Parargina</taxon>
        <taxon>Pararge</taxon>
    </lineage>
</organism>